<organism evidence="3 4">
    <name type="scientific">Perilla frutescens var. hirtella</name>
    <name type="common">Perilla citriodora</name>
    <name type="synonym">Perilla setoyensis</name>
    <dbReference type="NCBI Taxonomy" id="608512"/>
    <lineage>
        <taxon>Eukaryota</taxon>
        <taxon>Viridiplantae</taxon>
        <taxon>Streptophyta</taxon>
        <taxon>Embryophyta</taxon>
        <taxon>Tracheophyta</taxon>
        <taxon>Spermatophyta</taxon>
        <taxon>Magnoliopsida</taxon>
        <taxon>eudicotyledons</taxon>
        <taxon>Gunneridae</taxon>
        <taxon>Pentapetalae</taxon>
        <taxon>asterids</taxon>
        <taxon>lamiids</taxon>
        <taxon>Lamiales</taxon>
        <taxon>Lamiaceae</taxon>
        <taxon>Nepetoideae</taxon>
        <taxon>Elsholtzieae</taxon>
        <taxon>Perilla</taxon>
    </lineage>
</organism>
<feature type="repeat" description="PPR" evidence="2">
    <location>
        <begin position="801"/>
        <end position="835"/>
    </location>
</feature>
<feature type="repeat" description="PPR" evidence="2">
    <location>
        <begin position="496"/>
        <end position="530"/>
    </location>
</feature>
<dbReference type="PANTHER" id="PTHR47926:SF441">
    <property type="entry name" value="PENTATRICOPEPTIDE REPEAT-CONTAINING PROTEIN"/>
    <property type="match status" value="1"/>
</dbReference>
<dbReference type="GO" id="GO:0009451">
    <property type="term" value="P:RNA modification"/>
    <property type="evidence" value="ECO:0007669"/>
    <property type="project" value="InterPro"/>
</dbReference>
<keyword evidence="4" id="KW-1185">Reference proteome</keyword>
<protein>
    <submittedName>
        <fullName evidence="3">Pentatricopeptide repeat superfamily protein</fullName>
    </submittedName>
</protein>
<dbReference type="InterPro" id="IPR046960">
    <property type="entry name" value="PPR_At4g14850-like_plant"/>
</dbReference>
<name>A0AAD4PCJ2_PERFH</name>
<feature type="repeat" description="PPR" evidence="2">
    <location>
        <begin position="699"/>
        <end position="733"/>
    </location>
</feature>
<proteinExistence type="predicted"/>
<gene>
    <name evidence="3" type="ORF">C2S53_006088</name>
</gene>
<dbReference type="NCBIfam" id="TIGR00756">
    <property type="entry name" value="PPR"/>
    <property type="match status" value="6"/>
</dbReference>
<dbReference type="EMBL" id="SDAM02000036">
    <property type="protein sequence ID" value="KAH6835344.1"/>
    <property type="molecule type" value="Genomic_DNA"/>
</dbReference>
<dbReference type="Gene3D" id="1.25.40.10">
    <property type="entry name" value="Tetratricopeptide repeat domain"/>
    <property type="match status" value="7"/>
</dbReference>
<dbReference type="GO" id="GO:0003723">
    <property type="term" value="F:RNA binding"/>
    <property type="evidence" value="ECO:0007669"/>
    <property type="project" value="InterPro"/>
</dbReference>
<feature type="repeat" description="PPR" evidence="2">
    <location>
        <begin position="395"/>
        <end position="429"/>
    </location>
</feature>
<dbReference type="Proteomes" id="UP001190926">
    <property type="component" value="Unassembled WGS sequence"/>
</dbReference>
<dbReference type="PROSITE" id="PS51375">
    <property type="entry name" value="PPR"/>
    <property type="match status" value="6"/>
</dbReference>
<evidence type="ECO:0000313" key="4">
    <source>
        <dbReference type="Proteomes" id="UP001190926"/>
    </source>
</evidence>
<evidence type="ECO:0000256" key="2">
    <source>
        <dbReference type="PROSITE-ProRule" id="PRU00708"/>
    </source>
</evidence>
<evidence type="ECO:0000256" key="1">
    <source>
        <dbReference type="ARBA" id="ARBA00022737"/>
    </source>
</evidence>
<dbReference type="PANTHER" id="PTHR47926">
    <property type="entry name" value="PENTATRICOPEPTIDE REPEAT-CONTAINING PROTEIN"/>
    <property type="match status" value="1"/>
</dbReference>
<accession>A0AAD4PCJ2</accession>
<dbReference type="InterPro" id="IPR002885">
    <property type="entry name" value="PPR_rpt"/>
</dbReference>
<evidence type="ECO:0000313" key="3">
    <source>
        <dbReference type="EMBL" id="KAH6835344.1"/>
    </source>
</evidence>
<dbReference type="FunFam" id="1.25.40.10:FF:000227">
    <property type="entry name" value="Pentatricopeptide repeat-containing protein At3g13880"/>
    <property type="match status" value="1"/>
</dbReference>
<dbReference type="FunFam" id="1.25.40.10:FF:000436">
    <property type="entry name" value="Pentatricopeptide repeat-containing protein At5g39350 family"/>
    <property type="match status" value="1"/>
</dbReference>
<comment type="caution">
    <text evidence="3">The sequence shown here is derived from an EMBL/GenBank/DDBJ whole genome shotgun (WGS) entry which is preliminary data.</text>
</comment>
<keyword evidence="1" id="KW-0677">Repeat</keyword>
<reference evidence="3 4" key="1">
    <citation type="journal article" date="2021" name="Nat. Commun.">
        <title>Incipient diploidization of the medicinal plant Perilla within 10,000 years.</title>
        <authorList>
            <person name="Zhang Y."/>
            <person name="Shen Q."/>
            <person name="Leng L."/>
            <person name="Zhang D."/>
            <person name="Chen S."/>
            <person name="Shi Y."/>
            <person name="Ning Z."/>
            <person name="Chen S."/>
        </authorList>
    </citation>
    <scope>NUCLEOTIDE SEQUENCE [LARGE SCALE GENOMIC DNA]</scope>
    <source>
        <strain evidence="4">cv. PC099</strain>
    </source>
</reference>
<dbReference type="Pfam" id="PF01535">
    <property type="entry name" value="PPR"/>
    <property type="match status" value="5"/>
</dbReference>
<dbReference type="AlphaFoldDB" id="A0AAD4PCJ2"/>
<feature type="repeat" description="PPR" evidence="2">
    <location>
        <begin position="228"/>
        <end position="262"/>
    </location>
</feature>
<dbReference type="Pfam" id="PF13041">
    <property type="entry name" value="PPR_2"/>
    <property type="match status" value="5"/>
</dbReference>
<sequence length="1129" mass="126372">MLPRYKIRPQRLSPNSSFSNLQFRFSTTHLEKDPRIRESPSQELNFYNHLLEISLRECKKIQTRQVFDRMPERPCFSLKLAKQIHAQSLKFGISSEGKLGNSILDLYAKCGHMDYSRKVFLHLEKRDGLAWNSIMSMKSRKGLLIDVLEDFVSMWSSGVAGNQFSFAIVLSACAKLMDLELGKLVHCALMKMGFETEAYCEGALIDMYAKCGYLVVAKRIFDGAMYPDKVSCTAMISGFSQVGLINEALKVFEQMQEAGHVLDDVVLVTVLSTCLGQGRLDDACCLFAKIPKPNVVAWNVMISGHVKGGKEGEAIKLFKNMVNAGSEPTRSTLGSVLRAIATIANIKYGLQVHSWALKRGLSTNIYAGSSLVNMYAKCQKMEAAKAVFNDLEEKNEVLWNALIGGYAQNGHAHEVLKLFVDMKISGSQPDEYTYTSLLSASACLEDIDMGRRLHSVIIKNEFGANLYVQNALVDMYAKCGALLKARKLFEQIKNRDNVSWNAIIVGYVQEEDEEEAFCMFCRMMSEGIAPDEVSLASILSGVANLKDLFKGMQVHCFMLKYGLEKAMYAGSSLIDMYCKCRVVDIASEIFSSMHERSVVCVNALISGHAQFSLGKAANTFKYMLLEGLQPSEVTFATLLEACSQNIDLYFGMQIHCFILKAGLPFNDEFLAVSLLGMYMSTGRNTDAIGFFSELPHPRSTVIWTVLISGSAQNDHYEDALLWYQEMRCHNAMPDQATFASVLRACSILTSLEDGKKVHSLIFHVGYDKDELTGSVLVDMYAKCGDIKLSAQVFREMISKKDVISWNSMIIGYAKNGYAEDALEIFDEMKNANIKPDEVTFLGVLTACSHAGMVPKGREIYDSMISLYGVQPRLDHRACMVDLLGRWGFLEEAEKFIDNMGSEPDSMIWTTYLSACRLQGDEARGKRAAEKLIELEPHDSSPYLLLSSIHAASGNWDGVKVVRKQMTEKGLVKLPGSSKISLAYQVLLHKIPDSLDRDCSNARAHSNAEKSKSHPSNLDRFLKCCELNCRKGIEFFRKVRTEEEMKNLLRFFTPFFLIILFVHSCLNIEFSLCDGRGVEDFAWVRVVFFCISPMGYGCVKIIAEAFNVEKELLTKIKQTQVSCNPSALFN</sequence>
<dbReference type="InterPro" id="IPR011990">
    <property type="entry name" value="TPR-like_helical_dom_sf"/>
</dbReference>
<dbReference type="InterPro" id="IPR046848">
    <property type="entry name" value="E_motif"/>
</dbReference>
<feature type="repeat" description="PPR" evidence="2">
    <location>
        <begin position="294"/>
        <end position="328"/>
    </location>
</feature>
<dbReference type="FunFam" id="1.25.40.10:FF:000090">
    <property type="entry name" value="Pentatricopeptide repeat-containing protein, chloroplastic"/>
    <property type="match status" value="1"/>
</dbReference>
<dbReference type="Pfam" id="PF20431">
    <property type="entry name" value="E_motif"/>
    <property type="match status" value="1"/>
</dbReference>